<evidence type="ECO:0000313" key="2">
    <source>
        <dbReference type="EMBL" id="KAF5345997.1"/>
    </source>
</evidence>
<accession>A0A8H5CSU2</accession>
<dbReference type="AlphaFoldDB" id="A0A8H5CSU2"/>
<evidence type="ECO:0000256" key="1">
    <source>
        <dbReference type="SAM" id="MobiDB-lite"/>
    </source>
</evidence>
<name>A0A8H5CSU2_9AGAR</name>
<organism evidence="2 3">
    <name type="scientific">Tetrapyrgos nigripes</name>
    <dbReference type="NCBI Taxonomy" id="182062"/>
    <lineage>
        <taxon>Eukaryota</taxon>
        <taxon>Fungi</taxon>
        <taxon>Dikarya</taxon>
        <taxon>Basidiomycota</taxon>
        <taxon>Agaricomycotina</taxon>
        <taxon>Agaricomycetes</taxon>
        <taxon>Agaricomycetidae</taxon>
        <taxon>Agaricales</taxon>
        <taxon>Marasmiineae</taxon>
        <taxon>Marasmiaceae</taxon>
        <taxon>Tetrapyrgos</taxon>
    </lineage>
</organism>
<dbReference type="EMBL" id="JAACJM010000106">
    <property type="protein sequence ID" value="KAF5345997.1"/>
    <property type="molecule type" value="Genomic_DNA"/>
</dbReference>
<gene>
    <name evidence="2" type="ORF">D9758_013865</name>
</gene>
<reference evidence="2 3" key="1">
    <citation type="journal article" date="2020" name="ISME J.">
        <title>Uncovering the hidden diversity of litter-decomposition mechanisms in mushroom-forming fungi.</title>
        <authorList>
            <person name="Floudas D."/>
            <person name="Bentzer J."/>
            <person name="Ahren D."/>
            <person name="Johansson T."/>
            <person name="Persson P."/>
            <person name="Tunlid A."/>
        </authorList>
    </citation>
    <scope>NUCLEOTIDE SEQUENCE [LARGE SCALE GENOMIC DNA]</scope>
    <source>
        <strain evidence="2 3">CBS 291.85</strain>
    </source>
</reference>
<protein>
    <submittedName>
        <fullName evidence="2">Uncharacterized protein</fullName>
    </submittedName>
</protein>
<comment type="caution">
    <text evidence="2">The sequence shown here is derived from an EMBL/GenBank/DDBJ whole genome shotgun (WGS) entry which is preliminary data.</text>
</comment>
<feature type="region of interest" description="Disordered" evidence="1">
    <location>
        <begin position="155"/>
        <end position="174"/>
    </location>
</feature>
<keyword evidence="3" id="KW-1185">Reference proteome</keyword>
<feature type="compositionally biased region" description="Low complexity" evidence="1">
    <location>
        <begin position="9"/>
        <end position="26"/>
    </location>
</feature>
<sequence>MPSSVSYRQSQFQCSPSSSSHSQLQPQPQPQPQPQLARHYQPYVLPPMADAFPSGSGSGSGSGYGHHAYQNQFRANSSLPLHYPPHPYPYPHSIPDLHSNSFHGQGYAASIPSGSYSYQGGSSTTSHLTHEGALASYAAGLDNAGIRPYFMSTGSGTGTGNGDGHRNGSGNDEADVDVNAKLTEEEQRALDTYFFFP</sequence>
<proteinExistence type="predicted"/>
<evidence type="ECO:0000313" key="3">
    <source>
        <dbReference type="Proteomes" id="UP000559256"/>
    </source>
</evidence>
<dbReference type="Proteomes" id="UP000559256">
    <property type="component" value="Unassembled WGS sequence"/>
</dbReference>
<feature type="region of interest" description="Disordered" evidence="1">
    <location>
        <begin position="1"/>
        <end position="68"/>
    </location>
</feature>